<sequence>MQAKTSGDSQGSAGEKFGVSRTAVTKMSKAMEFRNKILADYSSDLSAEVIMSLKGFKASNGWLHRYMKRRRMRSLPKMKHEPTHGAMLADKINADDRVQRVRELLLTNLDEITMRHRSTSMILDSILNMVARSLERISIAVAMSATGEKLYLQVVGKDPRPESLRGIDPLTSFRIQYRDNGRAAHDVHAISDFIHAMNHEAKMRKQVWYLVLDTCTAHVATANALQSSGSIQTGFIFELIVLPGVVRNTSHTCTPSSTRSFVVYIVMLLDVSAGQIVVQPMLVKHVRPPPFLSTYIRSEVVALALNHQVVKVVCGLYGD</sequence>
<proteinExistence type="predicted"/>
<organism evidence="1 2">
    <name type="scientific">Peronosclerospora sorghi</name>
    <dbReference type="NCBI Taxonomy" id="230839"/>
    <lineage>
        <taxon>Eukaryota</taxon>
        <taxon>Sar</taxon>
        <taxon>Stramenopiles</taxon>
        <taxon>Oomycota</taxon>
        <taxon>Peronosporomycetes</taxon>
        <taxon>Peronosporales</taxon>
        <taxon>Peronosporaceae</taxon>
        <taxon>Peronosclerospora</taxon>
    </lineage>
</organism>
<gene>
    <name evidence="1" type="ORF">PsorP6_006501</name>
</gene>
<comment type="caution">
    <text evidence="1">The sequence shown here is derived from an EMBL/GenBank/DDBJ whole genome shotgun (WGS) entry which is preliminary data.</text>
</comment>
<dbReference type="EMBL" id="CM047583">
    <property type="protein sequence ID" value="KAI9913490.1"/>
    <property type="molecule type" value="Genomic_DNA"/>
</dbReference>
<protein>
    <submittedName>
        <fullName evidence="1">Uncharacterized protein</fullName>
    </submittedName>
</protein>
<keyword evidence="2" id="KW-1185">Reference proteome</keyword>
<evidence type="ECO:0000313" key="2">
    <source>
        <dbReference type="Proteomes" id="UP001163321"/>
    </source>
</evidence>
<accession>A0ACC0W5S2</accession>
<reference evidence="1 2" key="1">
    <citation type="journal article" date="2022" name="bioRxiv">
        <title>The genome of the oomycete Peronosclerospora sorghi, a cosmopolitan pathogen of maize and sorghum, is inflated with dispersed pseudogenes.</title>
        <authorList>
            <person name="Fletcher K."/>
            <person name="Martin F."/>
            <person name="Isakeit T."/>
            <person name="Cavanaugh K."/>
            <person name="Magill C."/>
            <person name="Michelmore R."/>
        </authorList>
    </citation>
    <scope>NUCLEOTIDE SEQUENCE [LARGE SCALE GENOMIC DNA]</scope>
    <source>
        <strain evidence="1">P6</strain>
    </source>
</reference>
<evidence type="ECO:0000313" key="1">
    <source>
        <dbReference type="EMBL" id="KAI9913490.1"/>
    </source>
</evidence>
<dbReference type="Proteomes" id="UP001163321">
    <property type="component" value="Chromosome 4"/>
</dbReference>
<name>A0ACC0W5S2_9STRA</name>